<dbReference type="InterPro" id="IPR034732">
    <property type="entry name" value="EPHD"/>
</dbReference>
<feature type="compositionally biased region" description="Basic and acidic residues" evidence="11">
    <location>
        <begin position="1527"/>
        <end position="1546"/>
    </location>
</feature>
<keyword evidence="3" id="KW-0396">Initiation factor</keyword>
<feature type="compositionally biased region" description="Low complexity" evidence="11">
    <location>
        <begin position="1471"/>
        <end position="1480"/>
    </location>
</feature>
<evidence type="ECO:0000256" key="7">
    <source>
        <dbReference type="ARBA" id="ARBA00022884"/>
    </source>
</evidence>
<feature type="compositionally biased region" description="Acidic residues" evidence="11">
    <location>
        <begin position="80"/>
        <end position="98"/>
    </location>
</feature>
<feature type="compositionally biased region" description="Low complexity" evidence="11">
    <location>
        <begin position="1588"/>
        <end position="1599"/>
    </location>
</feature>
<feature type="region of interest" description="Disordered" evidence="11">
    <location>
        <begin position="1296"/>
        <end position="1629"/>
    </location>
</feature>
<keyword evidence="16" id="KW-1185">Reference proteome</keyword>
<dbReference type="InterPro" id="IPR019786">
    <property type="entry name" value="Zinc_finger_PHD-type_CS"/>
</dbReference>
<dbReference type="SUPFAM" id="SSF57903">
    <property type="entry name" value="FYVE/PHD zinc finger"/>
    <property type="match status" value="1"/>
</dbReference>
<dbReference type="Pfam" id="PF13832">
    <property type="entry name" value="zf-HC5HC2H_2"/>
    <property type="match status" value="1"/>
</dbReference>
<evidence type="ECO:0000256" key="9">
    <source>
        <dbReference type="PROSITE-ProRule" id="PRU00146"/>
    </source>
</evidence>
<evidence type="ECO:0000313" key="16">
    <source>
        <dbReference type="Proteomes" id="UP001175271"/>
    </source>
</evidence>
<keyword evidence="6" id="KW-0862">Zinc</keyword>
<name>A0AA39HS72_9BILA</name>
<evidence type="ECO:0000256" key="6">
    <source>
        <dbReference type="ARBA" id="ARBA00022833"/>
    </source>
</evidence>
<dbReference type="CDD" id="cd15561">
    <property type="entry name" value="PHD1_PHF14"/>
    <property type="match status" value="1"/>
</dbReference>
<dbReference type="GO" id="GO:0003729">
    <property type="term" value="F:mRNA binding"/>
    <property type="evidence" value="ECO:0007669"/>
    <property type="project" value="TreeGrafter"/>
</dbReference>
<evidence type="ECO:0000256" key="11">
    <source>
        <dbReference type="SAM" id="MobiDB-lite"/>
    </source>
</evidence>
<feature type="compositionally biased region" description="Basic and acidic residues" evidence="11">
    <location>
        <begin position="1486"/>
        <end position="1505"/>
    </location>
</feature>
<dbReference type="GO" id="GO:0001732">
    <property type="term" value="P:formation of cytoplasmic translation initiation complex"/>
    <property type="evidence" value="ECO:0007669"/>
    <property type="project" value="TreeGrafter"/>
</dbReference>
<feature type="compositionally biased region" description="Basic and acidic residues" evidence="11">
    <location>
        <begin position="1568"/>
        <end position="1585"/>
    </location>
</feature>
<dbReference type="InterPro" id="IPR001965">
    <property type="entry name" value="Znf_PHD"/>
</dbReference>
<evidence type="ECO:0000313" key="15">
    <source>
        <dbReference type="EMBL" id="KAK0409917.1"/>
    </source>
</evidence>
<dbReference type="InterPro" id="IPR000717">
    <property type="entry name" value="PCI_dom"/>
</dbReference>
<feature type="compositionally biased region" description="Polar residues" evidence="11">
    <location>
        <begin position="118"/>
        <end position="141"/>
    </location>
</feature>
<feature type="compositionally biased region" description="Basic and acidic residues" evidence="11">
    <location>
        <begin position="1410"/>
        <end position="1429"/>
    </location>
</feature>
<dbReference type="FunFam" id="4.10.860.10:FF:000001">
    <property type="entry name" value="Eukaryotic translation initiation factor 3 subunit A"/>
    <property type="match status" value="1"/>
</dbReference>
<dbReference type="Proteomes" id="UP001175271">
    <property type="component" value="Unassembled WGS sequence"/>
</dbReference>
<keyword evidence="8" id="KW-0648">Protein biosynthesis</keyword>
<evidence type="ECO:0000256" key="8">
    <source>
        <dbReference type="ARBA" id="ARBA00022917"/>
    </source>
</evidence>
<feature type="compositionally biased region" description="Low complexity" evidence="11">
    <location>
        <begin position="1547"/>
        <end position="1562"/>
    </location>
</feature>
<evidence type="ECO:0000256" key="4">
    <source>
        <dbReference type="ARBA" id="ARBA00022723"/>
    </source>
</evidence>
<evidence type="ECO:0000256" key="3">
    <source>
        <dbReference type="ARBA" id="ARBA00022540"/>
    </source>
</evidence>
<feature type="compositionally biased region" description="Acidic residues" evidence="11">
    <location>
        <begin position="32"/>
        <end position="60"/>
    </location>
</feature>
<feature type="region of interest" description="Disordered" evidence="11">
    <location>
        <begin position="1"/>
        <end position="146"/>
    </location>
</feature>
<organism evidence="15 16">
    <name type="scientific">Steinernema hermaphroditum</name>
    <dbReference type="NCBI Taxonomy" id="289476"/>
    <lineage>
        <taxon>Eukaryota</taxon>
        <taxon>Metazoa</taxon>
        <taxon>Ecdysozoa</taxon>
        <taxon>Nematoda</taxon>
        <taxon>Chromadorea</taxon>
        <taxon>Rhabditida</taxon>
        <taxon>Tylenchina</taxon>
        <taxon>Panagrolaimomorpha</taxon>
        <taxon>Strongyloidoidea</taxon>
        <taxon>Steinernematidae</taxon>
        <taxon>Steinernema</taxon>
    </lineage>
</organism>
<dbReference type="GO" id="GO:0071541">
    <property type="term" value="C:eukaryotic translation initiation factor 3 complex, eIF3m"/>
    <property type="evidence" value="ECO:0007669"/>
    <property type="project" value="TreeGrafter"/>
</dbReference>
<evidence type="ECO:0000256" key="10">
    <source>
        <dbReference type="SAM" id="Coils"/>
    </source>
</evidence>
<dbReference type="SMART" id="SM00249">
    <property type="entry name" value="PHD"/>
    <property type="match status" value="2"/>
</dbReference>
<dbReference type="PROSITE" id="PS51805">
    <property type="entry name" value="EPHD"/>
    <property type="match status" value="1"/>
</dbReference>
<dbReference type="Pfam" id="PF00628">
    <property type="entry name" value="PHD"/>
    <property type="match status" value="1"/>
</dbReference>
<feature type="domain" description="PHD-type" evidence="12">
    <location>
        <begin position="150"/>
        <end position="212"/>
    </location>
</feature>
<dbReference type="PANTHER" id="PTHR14005">
    <property type="entry name" value="EUKARYOTIC TRANSLATION INITIATION FACTOR 3, THETA SUBUNIT"/>
    <property type="match status" value="1"/>
</dbReference>
<dbReference type="PROSITE" id="PS01359">
    <property type="entry name" value="ZF_PHD_1"/>
    <property type="match status" value="1"/>
</dbReference>
<feature type="coiled-coil region" evidence="10">
    <location>
        <begin position="1084"/>
        <end position="1138"/>
    </location>
</feature>
<dbReference type="InterPro" id="IPR027512">
    <property type="entry name" value="EIF3A"/>
</dbReference>
<dbReference type="GO" id="GO:0003743">
    <property type="term" value="F:translation initiation factor activity"/>
    <property type="evidence" value="ECO:0007669"/>
    <property type="project" value="UniProtKB-KW"/>
</dbReference>
<keyword evidence="2" id="KW-0963">Cytoplasm</keyword>
<evidence type="ECO:0000256" key="5">
    <source>
        <dbReference type="ARBA" id="ARBA00022771"/>
    </source>
</evidence>
<dbReference type="Pfam" id="PF01399">
    <property type="entry name" value="PCI"/>
    <property type="match status" value="1"/>
</dbReference>
<comment type="subcellular location">
    <subcellularLocation>
        <location evidence="1">Cytoplasm</location>
    </subcellularLocation>
</comment>
<gene>
    <name evidence="15" type="ORF">QR680_004835</name>
</gene>
<proteinExistence type="predicted"/>
<protein>
    <recommendedName>
        <fullName evidence="17">Eukaryotic translation initiation factor 3 subunit 10</fullName>
    </recommendedName>
</protein>
<keyword evidence="10" id="KW-0175">Coiled coil</keyword>
<dbReference type="Gene3D" id="4.10.860.10">
    <property type="entry name" value="UVR domain"/>
    <property type="match status" value="1"/>
</dbReference>
<evidence type="ECO:0000259" key="14">
    <source>
        <dbReference type="PROSITE" id="PS51805"/>
    </source>
</evidence>
<dbReference type="InterPro" id="IPR054711">
    <property type="entry name" value="eIF3a_PCI_TPR-like"/>
</dbReference>
<feature type="domain" description="PHD-type" evidence="14">
    <location>
        <begin position="216"/>
        <end position="339"/>
    </location>
</feature>
<dbReference type="Gene3D" id="1.25.40.860">
    <property type="match status" value="1"/>
</dbReference>
<dbReference type="GO" id="GO:0002188">
    <property type="term" value="P:translation reinitiation"/>
    <property type="evidence" value="ECO:0007669"/>
    <property type="project" value="TreeGrafter"/>
</dbReference>
<dbReference type="PANTHER" id="PTHR14005:SF0">
    <property type="entry name" value="EUKARYOTIC TRANSLATION INITIATION FACTOR 3 SUBUNIT A"/>
    <property type="match status" value="1"/>
</dbReference>
<dbReference type="InterPro" id="IPR019787">
    <property type="entry name" value="Znf_PHD-finger"/>
</dbReference>
<dbReference type="PROSITE" id="PS50250">
    <property type="entry name" value="PCI"/>
    <property type="match status" value="1"/>
</dbReference>
<keyword evidence="5 9" id="KW-0863">Zinc-finger</keyword>
<dbReference type="Gene3D" id="3.30.40.10">
    <property type="entry name" value="Zinc/RING finger domain, C3HC4 (zinc finger)"/>
    <property type="match status" value="2"/>
</dbReference>
<dbReference type="PROSITE" id="PS50016">
    <property type="entry name" value="ZF_PHD_2"/>
    <property type="match status" value="1"/>
</dbReference>
<dbReference type="GO" id="GO:0008270">
    <property type="term" value="F:zinc ion binding"/>
    <property type="evidence" value="ECO:0007669"/>
    <property type="project" value="UniProtKB-KW"/>
</dbReference>
<dbReference type="EMBL" id="JAUCMV010000003">
    <property type="protein sequence ID" value="KAK0409917.1"/>
    <property type="molecule type" value="Genomic_DNA"/>
</dbReference>
<evidence type="ECO:0000256" key="1">
    <source>
        <dbReference type="ARBA" id="ARBA00004496"/>
    </source>
</evidence>
<dbReference type="InterPro" id="IPR011011">
    <property type="entry name" value="Znf_FYVE_PHD"/>
</dbReference>
<evidence type="ECO:0000256" key="2">
    <source>
        <dbReference type="ARBA" id="ARBA00022490"/>
    </source>
</evidence>
<feature type="compositionally biased region" description="Basic and acidic residues" evidence="11">
    <location>
        <begin position="1317"/>
        <end position="1351"/>
    </location>
</feature>
<evidence type="ECO:0000259" key="12">
    <source>
        <dbReference type="PROSITE" id="PS50016"/>
    </source>
</evidence>
<feature type="coiled-coil region" evidence="10">
    <location>
        <begin position="466"/>
        <end position="514"/>
    </location>
</feature>
<comment type="caution">
    <text evidence="15">The sequence shown here is derived from an EMBL/GenBank/DDBJ whole genome shotgun (WGS) entry which is preliminary data.</text>
</comment>
<feature type="compositionally biased region" description="Basic and acidic residues" evidence="11">
    <location>
        <begin position="1606"/>
        <end position="1629"/>
    </location>
</feature>
<evidence type="ECO:0000259" key="13">
    <source>
        <dbReference type="PROSITE" id="PS50250"/>
    </source>
</evidence>
<feature type="coiled-coil region" evidence="10">
    <location>
        <begin position="591"/>
        <end position="618"/>
    </location>
</feature>
<sequence>MAEEEDNARFKYLVRGPGKRQIKPNVNFLESDLPDFDDEDEDEFDGNAADVGEEDDEEGSDASVVGGEDDSGSGSGSGGSEDDDSDSDDEAEDDDEAEHEQTESLQENGMPTLHAFNTAASSPAGHSNSAPVLSREQSVQGLTRKPPERNTTCTLCLNLKFSKKKEEVIQCDKCGIAVHESCYGPMDFHDDSASQGSSSSTEPWFCEPCLYGLLEPPYCALCPNRFGAFKRAEGGDWVHLNCALWIAGVTFLDDHHMTAVSWRAVDSKEFGKKACNICEEKIESRTGITTQCDAALCKTFFHISCAQKHGLLFDHSDTAGEASSSHTLDPRIVACKKHSSTEEVKAQRRAYLRMQAEEERRMVNYRRKILTPRELRKKEHQKRLHMKLWNSLNITYNHDVPGPRLLHQHPEFVMEMLEKLDGPDGGAEEFKKSFNKVHRVDKLNCLPPGFSTEFVKYFDYRQEKLIPRLMADLANSERKKEELKAKQILIHERIEKIQEESNETREKLENADSKMKSFGSRRLLCTSLHDMIKDRRHKVWTVTHEEIMMKHLELCVNLRNSAFAKDALFQYKSLTQQGAVESLQTVLTHFLDLAEKKIEDAQQASIEKVEEIDDLDQADAPENLLLSVVSGATTQDRMDRAVLSPWLRFLWDSYRNCLNLLRNNAMVECLYHSIVRQSFKFCIRYKRRAEFRKLCDILRLHLNQIQKSQHLGHVVKLTSTESLSLMQETRLFQLDTAVQMQVWQEAYRSAEDLHGMMQLSKEIDKRMVKPTSYANYYDKLALIFSKGGNSLFHAAALLQKFIIYKDMKKSFGGDEAEAQATRVLLAALSIPEGSDAPSDLANQLDMEEQHIANVRVLSNLLHLPVAPTRATILKEVVRLGIPDIASAPARMLHGYFEREFAPLRMAKVVGDQLEKLTEAECAEHAQYLEALRHVIATKILKQLSSVYDSVSIERVQKIIPFFTPLELERFLVDVAKHHFVKVHIDHRDSCVRFSSPQSTYCGIGAINSIIDGAQAIEPIRCHLESLFVLLRDTANILDKENLLHEAEEKLKRHANVYVMHKDKDYERILSRRRKIETYKETTEAQRTEKALKLQQEAAQREERRRKEELQRLEAEAIATEKQRRLAEQRELEEKIRQEKIKKMQQNPMYQAIVKAKGEDLLKDMDPEAVLHEQRRRLEFEREELQAKLCQQEKKFDHQIRAYHLEEMKIRKAMSEETAEKLPVIFEAYEERRVKGEIDHYHDQVKNYEILQLARKDIVTFVENMKQQQADAFAEKMQKWREYVDDKRREILVKRHEERKKKRREEWEKETLLQQQKLQEEQNRARREQMHGRSDRPREPDQETKADQDGDWRSTMSARPAEPRRPAAHATSAVPDRIREPIQETKADQDGDWRRAMAPRPVAHATAAVPDRIREPVQETKADQDGDWRRVIAPRSSQPRRPAAHVTSTVSDRAREADQETKADQDGDWRRVIAPRPAARVTSAVPDRIREPDQETKADQDGDWRRVIAPRSSQPRRPAAHVTSTVSDRAREADQETKADQDGDWRRVSAPRSSQPRRPAARVTSAVSDRAREPDQKTKADQDGDWRSAPAAQPRRPAARVTSAVSDRAREPDQKTKADQDSDWRVVSRS</sequence>
<reference evidence="15" key="1">
    <citation type="submission" date="2023-06" db="EMBL/GenBank/DDBJ databases">
        <title>Genomic analysis of the entomopathogenic nematode Steinernema hermaphroditum.</title>
        <authorList>
            <person name="Schwarz E.M."/>
            <person name="Heppert J.K."/>
            <person name="Baniya A."/>
            <person name="Schwartz H.T."/>
            <person name="Tan C.-H."/>
            <person name="Antoshechkin I."/>
            <person name="Sternberg P.W."/>
            <person name="Goodrich-Blair H."/>
            <person name="Dillman A.R."/>
        </authorList>
    </citation>
    <scope>NUCLEOTIDE SEQUENCE</scope>
    <source>
        <strain evidence="15">PS9179</strain>
        <tissue evidence="15">Whole animal</tissue>
    </source>
</reference>
<feature type="compositionally biased region" description="Basic and acidic residues" evidence="11">
    <location>
        <begin position="1375"/>
        <end position="1394"/>
    </location>
</feature>
<keyword evidence="4" id="KW-0479">Metal-binding</keyword>
<dbReference type="Pfam" id="PF22591">
    <property type="entry name" value="eIF3a_PCI_TPR-like"/>
    <property type="match status" value="1"/>
</dbReference>
<dbReference type="GO" id="GO:0043614">
    <property type="term" value="C:multi-eIF complex"/>
    <property type="evidence" value="ECO:0007669"/>
    <property type="project" value="TreeGrafter"/>
</dbReference>
<dbReference type="InterPro" id="IPR013083">
    <property type="entry name" value="Znf_RING/FYVE/PHD"/>
</dbReference>
<keyword evidence="7" id="KW-0694">RNA-binding</keyword>
<evidence type="ECO:0008006" key="17">
    <source>
        <dbReference type="Google" id="ProtNLM"/>
    </source>
</evidence>
<dbReference type="SMART" id="SM00088">
    <property type="entry name" value="PINT"/>
    <property type="match status" value="1"/>
</dbReference>
<dbReference type="GO" id="GO:0071540">
    <property type="term" value="C:eukaryotic translation initiation factor 3 complex, eIF3e"/>
    <property type="evidence" value="ECO:0007669"/>
    <property type="project" value="TreeGrafter"/>
</dbReference>
<feature type="compositionally biased region" description="Basic and acidic residues" evidence="11">
    <location>
        <begin position="1451"/>
        <end position="1470"/>
    </location>
</feature>
<feature type="domain" description="PCI" evidence="13">
    <location>
        <begin position="816"/>
        <end position="998"/>
    </location>
</feature>
<accession>A0AA39HS72</accession>